<dbReference type="Pfam" id="PF21307">
    <property type="entry name" value="Glyco_hydro_95_C"/>
    <property type="match status" value="1"/>
</dbReference>
<proteinExistence type="predicted"/>
<reference evidence="5 6" key="1">
    <citation type="submission" date="2024-09" db="EMBL/GenBank/DDBJ databases">
        <authorList>
            <person name="Sun Q."/>
            <person name="Mori K."/>
        </authorList>
    </citation>
    <scope>NUCLEOTIDE SEQUENCE [LARGE SCALE GENOMIC DNA]</scope>
    <source>
        <strain evidence="5 6">CECT 8622</strain>
    </source>
</reference>
<dbReference type="InterPro" id="IPR012341">
    <property type="entry name" value="6hp_glycosidase-like_sf"/>
</dbReference>
<dbReference type="PROSITE" id="PS51257">
    <property type="entry name" value="PROKAR_LIPOPROTEIN"/>
    <property type="match status" value="1"/>
</dbReference>
<gene>
    <name evidence="5" type="ORF">ACFFU9_11390</name>
</gene>
<dbReference type="InterPro" id="IPR027414">
    <property type="entry name" value="GH95_N_dom"/>
</dbReference>
<feature type="domain" description="Alpha fucosidase A-like C-terminal" evidence="3">
    <location>
        <begin position="750"/>
        <end position="812"/>
    </location>
</feature>
<dbReference type="InterPro" id="IPR016518">
    <property type="entry name" value="Alpha-L-fucosidase"/>
</dbReference>
<dbReference type="EMBL" id="JBHMFC010000074">
    <property type="protein sequence ID" value="MFB9057342.1"/>
    <property type="molecule type" value="Genomic_DNA"/>
</dbReference>
<dbReference type="InterPro" id="IPR008928">
    <property type="entry name" value="6-hairpin_glycosidase_sf"/>
</dbReference>
<dbReference type="InterPro" id="IPR049053">
    <property type="entry name" value="AFCA-like_C"/>
</dbReference>
<dbReference type="Proteomes" id="UP001589585">
    <property type="component" value="Unassembled WGS sequence"/>
</dbReference>
<evidence type="ECO:0000259" key="4">
    <source>
        <dbReference type="Pfam" id="PF22124"/>
    </source>
</evidence>
<evidence type="ECO:0000313" key="5">
    <source>
        <dbReference type="EMBL" id="MFB9057342.1"/>
    </source>
</evidence>
<comment type="caution">
    <text evidence="5">The sequence shown here is derived from an EMBL/GenBank/DDBJ whole genome shotgun (WGS) entry which is preliminary data.</text>
</comment>
<organism evidence="5 6">
    <name type="scientific">Mariniflexile ostreae</name>
    <dbReference type="NCBI Taxonomy" id="1520892"/>
    <lineage>
        <taxon>Bacteria</taxon>
        <taxon>Pseudomonadati</taxon>
        <taxon>Bacteroidota</taxon>
        <taxon>Flavobacteriia</taxon>
        <taxon>Flavobacteriales</taxon>
        <taxon>Flavobacteriaceae</taxon>
        <taxon>Mariniflexile</taxon>
    </lineage>
</organism>
<evidence type="ECO:0000259" key="2">
    <source>
        <dbReference type="Pfam" id="PF14498"/>
    </source>
</evidence>
<keyword evidence="5" id="KW-0378">Hydrolase</keyword>
<dbReference type="GO" id="GO:0016787">
    <property type="term" value="F:hydrolase activity"/>
    <property type="evidence" value="ECO:0007669"/>
    <property type="project" value="UniProtKB-KW"/>
</dbReference>
<feature type="chain" id="PRO_5045808376" evidence="1">
    <location>
        <begin position="23"/>
        <end position="837"/>
    </location>
</feature>
<accession>A0ABV5FD12</accession>
<feature type="signal peptide" evidence="1">
    <location>
        <begin position="1"/>
        <end position="22"/>
    </location>
</feature>
<dbReference type="Gene3D" id="1.50.10.10">
    <property type="match status" value="1"/>
</dbReference>
<dbReference type="Pfam" id="PF22124">
    <property type="entry name" value="Glyco_hydro_95_cat"/>
    <property type="match status" value="1"/>
</dbReference>
<name>A0ABV5FD12_9FLAO</name>
<dbReference type="SUPFAM" id="SSF48208">
    <property type="entry name" value="Six-hairpin glycosidases"/>
    <property type="match status" value="1"/>
</dbReference>
<dbReference type="InterPro" id="IPR054363">
    <property type="entry name" value="GH95_cat"/>
</dbReference>
<evidence type="ECO:0000256" key="1">
    <source>
        <dbReference type="SAM" id="SignalP"/>
    </source>
</evidence>
<sequence>MNKRNRVFKFYLILIISLFVGCNEFTPDAERVDTALILKYATPAETWTEALPIGNGRQGAMVYGGALTEQIQLNENTLYSGEPSSTYKGTDVRPTYKSVMALIASEKYAEAEKIMANNWLGRLHQSYQPFGNLYFHFEGDSVSHYERSLDIGKSISAVRYNTQGVHYKREILASYPDSVIAMRISADKKKSISFKTFLKSVHPTEIVVKGNTIILKGQAPGFVLRRSLENVESNADQHKYPEIFNKDGSRKPFAKQVLYGEEVSGKGMFFEARLDIKNQGGVVTETEHGLSVSGADEVVVLLSMATSFNGFDKSPSLEGKDPGKLNEQILSTLTDKTFDQIQTDHERDYAALFNRVEFTLDTKEDHSNEYTNKRLINYAAKPDLGLNTLLFQYGRYLLISGSRAGGQPLNLQGIWNDKVIPSWNSAYTMNINAQMNYWPAEVTNLSECHEPFFRLVKELAITGKETAKNMYGNPGWVTHHNTDIWRPSYPADNAVVYSYWPMGAGWLTNHLWEHYQFTNNETFLKEEAYPLLKGSAAFFASWLVENEAGYLVTPVGTSPENRFSYDNGQSASISAGATMDIAIVRENFENVVKASKRLDVDETFRTHIEALTQKLLPYQIGERGQLQEWQFDFKETDVNHRHLSHLYGLHPGDQISKEKTPALFKAANKTLELRGDEATGWSMGWKINFWSRMHDGNHAYSIINNLFSFVNEKSAPTHGGLYANLFDAHPPFQIDGNFGYTAGVAEMLLQSHTGEIHLLPALPDAWPTGTIKGLKARGDVRVAINWKKGKLVKGVLKASKAQTVVVKYAGVTKKITLQPGEEHGLDWAFFRDSSQTN</sequence>
<dbReference type="Pfam" id="PF14498">
    <property type="entry name" value="Glyco_hyd_65N_2"/>
    <property type="match status" value="1"/>
</dbReference>
<dbReference type="PIRSF" id="PIRSF007663">
    <property type="entry name" value="UCP007663"/>
    <property type="match status" value="1"/>
</dbReference>
<feature type="domain" description="Glycosyl hydrolase family 95 N-terminal" evidence="2">
    <location>
        <begin position="38"/>
        <end position="309"/>
    </location>
</feature>
<keyword evidence="1" id="KW-0732">Signal</keyword>
<evidence type="ECO:0000313" key="6">
    <source>
        <dbReference type="Proteomes" id="UP001589585"/>
    </source>
</evidence>
<dbReference type="PANTHER" id="PTHR31084">
    <property type="entry name" value="ALPHA-L-FUCOSIDASE 2"/>
    <property type="match status" value="1"/>
</dbReference>
<protein>
    <submittedName>
        <fullName evidence="5">Glycoside hydrolase N-terminal domain-containing protein</fullName>
    </submittedName>
</protein>
<dbReference type="PANTHER" id="PTHR31084:SF0">
    <property type="entry name" value="ALPHA-L-FUCOSIDASE 2"/>
    <property type="match status" value="1"/>
</dbReference>
<evidence type="ECO:0000259" key="3">
    <source>
        <dbReference type="Pfam" id="PF21307"/>
    </source>
</evidence>
<feature type="domain" description="Glycosyl hydrolase family 95 catalytic" evidence="4">
    <location>
        <begin position="338"/>
        <end position="748"/>
    </location>
</feature>
<dbReference type="RefSeq" id="WP_379861567.1">
    <property type="nucleotide sequence ID" value="NZ_JBHMFC010000074.1"/>
</dbReference>
<keyword evidence="6" id="KW-1185">Reference proteome</keyword>